<dbReference type="InterPro" id="IPR036583">
    <property type="entry name" value="23S_rRNA_IVS_sf"/>
</dbReference>
<dbReference type="Proteomes" id="UP000003477">
    <property type="component" value="Unassembled WGS sequence"/>
</dbReference>
<organism evidence="2 3">
    <name type="scientific">Crocosphaera watsonii WH 0003</name>
    <dbReference type="NCBI Taxonomy" id="423471"/>
    <lineage>
        <taxon>Bacteria</taxon>
        <taxon>Bacillati</taxon>
        <taxon>Cyanobacteriota</taxon>
        <taxon>Cyanophyceae</taxon>
        <taxon>Oscillatoriophycideae</taxon>
        <taxon>Chroococcales</taxon>
        <taxon>Aphanothecaceae</taxon>
        <taxon>Crocosphaera</taxon>
    </lineage>
</organism>
<dbReference type="RefSeq" id="WP_007313538.1">
    <property type="nucleotide sequence ID" value="NZ_AESD01001019.1"/>
</dbReference>
<proteinExistence type="predicted"/>
<name>G5JEH2_CROWT</name>
<dbReference type="PATRIC" id="fig|423471.3.peg.5428"/>
<dbReference type="CDD" id="cd16376">
    <property type="entry name" value="Avd_like"/>
    <property type="match status" value="1"/>
</dbReference>
<accession>G5JEH2</accession>
<dbReference type="InterPro" id="IPR055360">
    <property type="entry name" value="bAvd"/>
</dbReference>
<feature type="domain" description="bAvd-like" evidence="1">
    <location>
        <begin position="6"/>
        <end position="108"/>
    </location>
</feature>
<dbReference type="NCBIfam" id="NF033474">
    <property type="entry name" value="DivGenRetAVD"/>
    <property type="match status" value="1"/>
</dbReference>
<dbReference type="Pfam" id="PF22296">
    <property type="entry name" value="bAvd"/>
    <property type="match status" value="1"/>
</dbReference>
<evidence type="ECO:0000313" key="3">
    <source>
        <dbReference type="Proteomes" id="UP000003477"/>
    </source>
</evidence>
<dbReference type="AlphaFoldDB" id="G5JEH2"/>
<dbReference type="GeneID" id="88769095"/>
<evidence type="ECO:0000313" key="2">
    <source>
        <dbReference type="EMBL" id="EHJ09415.1"/>
    </source>
</evidence>
<sequence>MQDLSVVQKTYDLIKWYVPILNRLPRDHKFLLGNLIIKELYNLLDQLITAQYAKNKLSYLEPLNGRLQVMRYQTRLLFDFGLVSQKRYQYASQLINEIGRELGGWIKSQQGKKGQK</sequence>
<dbReference type="SUPFAM" id="SSF158446">
    <property type="entry name" value="IVS-encoded protein-like"/>
    <property type="match status" value="1"/>
</dbReference>
<dbReference type="Gene3D" id="1.20.1440.60">
    <property type="entry name" value="23S rRNA-intervening sequence"/>
    <property type="match status" value="1"/>
</dbReference>
<dbReference type="EMBL" id="AESD01001019">
    <property type="protein sequence ID" value="EHJ09415.1"/>
    <property type="molecule type" value="Genomic_DNA"/>
</dbReference>
<comment type="caution">
    <text evidence="2">The sequence shown here is derived from an EMBL/GenBank/DDBJ whole genome shotgun (WGS) entry which is preliminary data.</text>
</comment>
<gene>
    <name evidence="2" type="ORF">CWATWH0003_B159</name>
</gene>
<protein>
    <recommendedName>
        <fullName evidence="1">bAvd-like domain-containing protein</fullName>
    </recommendedName>
</protein>
<reference evidence="2 3" key="1">
    <citation type="journal article" date="2011" name="Front. Microbiol.">
        <title>Two Strains of Crocosphaera watsonii with Highly Conserved Genomes are Distinguished by Strain-Specific Features.</title>
        <authorList>
            <person name="Bench S.R."/>
            <person name="Ilikchyan I.N."/>
            <person name="Tripp H.J."/>
            <person name="Zehr J.P."/>
        </authorList>
    </citation>
    <scope>NUCLEOTIDE SEQUENCE [LARGE SCALE GENOMIC DNA]</scope>
    <source>
        <strain evidence="2 3">WH 0003</strain>
    </source>
</reference>
<evidence type="ECO:0000259" key="1">
    <source>
        <dbReference type="Pfam" id="PF22296"/>
    </source>
</evidence>